<dbReference type="SUPFAM" id="SSF52096">
    <property type="entry name" value="ClpP/crotonase"/>
    <property type="match status" value="1"/>
</dbReference>
<dbReference type="Gene3D" id="3.90.226.10">
    <property type="entry name" value="2-enoyl-CoA Hydratase, Chain A, domain 1"/>
    <property type="match status" value="1"/>
</dbReference>
<dbReference type="PANTHER" id="PTHR43802:SF1">
    <property type="entry name" value="IP11341P-RELATED"/>
    <property type="match status" value="1"/>
</dbReference>
<evidence type="ECO:0000313" key="2">
    <source>
        <dbReference type="EMBL" id="NQV66545.1"/>
    </source>
</evidence>
<evidence type="ECO:0000313" key="3">
    <source>
        <dbReference type="Proteomes" id="UP000754644"/>
    </source>
</evidence>
<sequence>MTPSSTDELLIEQRDHIVIMTLNRPDRLNAISRTMLNELSVKMTEANKDPDVRCVVLTGAGKGFCAGLDLVEVGKGGIGGGSDAGNNRPRQLFDLRDAPVNVMWNMDTPIICALNGAAAGYGMDVALLCDMRVAGESSKMAAVTAKRNVVPESGGTWLLPRMIGWAKAAELYYRARVVGAQESLEMGLVNIVVPDDKVLETALEWAQDVADNAPLAVQTTKRMMRMGLEQSYDTSVDQLMVHLNGMFASEDFKEGVQAFIERRKPKFTGR</sequence>
<dbReference type="InterPro" id="IPR029045">
    <property type="entry name" value="ClpP/crotonase-like_dom_sf"/>
</dbReference>
<organism evidence="2 3">
    <name type="scientific">SAR86 cluster bacterium</name>
    <dbReference type="NCBI Taxonomy" id="2030880"/>
    <lineage>
        <taxon>Bacteria</taxon>
        <taxon>Pseudomonadati</taxon>
        <taxon>Pseudomonadota</taxon>
        <taxon>Gammaproteobacteria</taxon>
        <taxon>SAR86 cluster</taxon>
    </lineage>
</organism>
<reference evidence="2" key="1">
    <citation type="submission" date="2020-05" db="EMBL/GenBank/DDBJ databases">
        <title>Sulfur intermediates as new biogeochemical hubs in an aquatic model microbial ecosystem.</title>
        <authorList>
            <person name="Vigneron A."/>
        </authorList>
    </citation>
    <scope>NUCLEOTIDE SEQUENCE</scope>
    <source>
        <strain evidence="2">Bin.250</strain>
    </source>
</reference>
<proteinExistence type="inferred from homology"/>
<dbReference type="Proteomes" id="UP000754644">
    <property type="component" value="Unassembled WGS sequence"/>
</dbReference>
<dbReference type="InterPro" id="IPR001753">
    <property type="entry name" value="Enoyl-CoA_hydra/iso"/>
</dbReference>
<comment type="caution">
    <text evidence="2">The sequence shown here is derived from an EMBL/GenBank/DDBJ whole genome shotgun (WGS) entry which is preliminary data.</text>
</comment>
<dbReference type="PANTHER" id="PTHR43802">
    <property type="entry name" value="ENOYL-COA HYDRATASE"/>
    <property type="match status" value="1"/>
</dbReference>
<dbReference type="Pfam" id="PF00378">
    <property type="entry name" value="ECH_1"/>
    <property type="match status" value="1"/>
</dbReference>
<dbReference type="CDD" id="cd06558">
    <property type="entry name" value="crotonase-like"/>
    <property type="match status" value="1"/>
</dbReference>
<evidence type="ECO:0000256" key="1">
    <source>
        <dbReference type="ARBA" id="ARBA00005254"/>
    </source>
</evidence>
<accession>A0A972VYB9</accession>
<dbReference type="EMBL" id="JABMOJ010000536">
    <property type="protein sequence ID" value="NQV66545.1"/>
    <property type="molecule type" value="Genomic_DNA"/>
</dbReference>
<comment type="similarity">
    <text evidence="1">Belongs to the enoyl-CoA hydratase/isomerase family.</text>
</comment>
<name>A0A972VYB9_9GAMM</name>
<gene>
    <name evidence="2" type="ORF">HQ497_14385</name>
</gene>
<protein>
    <submittedName>
        <fullName evidence="2">Enoyl-CoA hydratase/isomerase family protein</fullName>
    </submittedName>
</protein>
<dbReference type="AlphaFoldDB" id="A0A972VYB9"/>
<dbReference type="GO" id="GO:0003824">
    <property type="term" value="F:catalytic activity"/>
    <property type="evidence" value="ECO:0007669"/>
    <property type="project" value="UniProtKB-ARBA"/>
</dbReference>